<feature type="region of interest" description="Disordered" evidence="1">
    <location>
        <begin position="1"/>
        <end position="35"/>
    </location>
</feature>
<dbReference type="EC" id="5.4.99.2" evidence="2"/>
<name>A0A6J4MAH7_9ACTN</name>
<proteinExistence type="predicted"/>
<dbReference type="GO" id="GO:0016301">
    <property type="term" value="F:kinase activity"/>
    <property type="evidence" value="ECO:0007669"/>
    <property type="project" value="UniProtKB-KW"/>
</dbReference>
<feature type="compositionally biased region" description="Basic residues" evidence="1">
    <location>
        <begin position="1"/>
        <end position="14"/>
    </location>
</feature>
<organism evidence="2">
    <name type="scientific">uncultured Frankineae bacterium</name>
    <dbReference type="NCBI Taxonomy" id="437475"/>
    <lineage>
        <taxon>Bacteria</taxon>
        <taxon>Bacillati</taxon>
        <taxon>Actinomycetota</taxon>
        <taxon>Actinomycetes</taxon>
        <taxon>Frankiales</taxon>
        <taxon>environmental samples</taxon>
    </lineage>
</organism>
<feature type="non-terminal residue" evidence="2">
    <location>
        <position position="35"/>
    </location>
</feature>
<evidence type="ECO:0000313" key="2">
    <source>
        <dbReference type="EMBL" id="CAA9354558.1"/>
    </source>
</evidence>
<accession>A0A6J4MAH7</accession>
<keyword evidence="2" id="KW-0808">Transferase</keyword>
<sequence>RQRVRRAHGRRPRLLARPDQRRLLRGRGPVPPQRL</sequence>
<reference evidence="2" key="1">
    <citation type="submission" date="2020-02" db="EMBL/GenBank/DDBJ databases">
        <authorList>
            <person name="Meier V. D."/>
        </authorList>
    </citation>
    <scope>NUCLEOTIDE SEQUENCE</scope>
    <source>
        <strain evidence="2">AVDCRST_MAG07</strain>
    </source>
</reference>
<dbReference type="EMBL" id="CADCUB010000155">
    <property type="protein sequence ID" value="CAA9354558.1"/>
    <property type="molecule type" value="Genomic_DNA"/>
</dbReference>
<gene>
    <name evidence="2" type="ORF">AVDCRST_MAG07-3265</name>
</gene>
<dbReference type="AlphaFoldDB" id="A0A6J4MAH7"/>
<keyword evidence="2" id="KW-0418">Kinase</keyword>
<protein>
    <submittedName>
        <fullName evidence="2">B12 binding domain / kinase domain / Methylmalonyl-CoA mutase</fullName>
        <ecNumber evidence="2">5.4.99.2</ecNumber>
    </submittedName>
</protein>
<dbReference type="GO" id="GO:0004494">
    <property type="term" value="F:methylmalonyl-CoA mutase activity"/>
    <property type="evidence" value="ECO:0007669"/>
    <property type="project" value="UniProtKB-EC"/>
</dbReference>
<feature type="non-terminal residue" evidence="2">
    <location>
        <position position="1"/>
    </location>
</feature>
<evidence type="ECO:0000256" key="1">
    <source>
        <dbReference type="SAM" id="MobiDB-lite"/>
    </source>
</evidence>
<keyword evidence="2" id="KW-0413">Isomerase</keyword>